<accession>A0A1U7DL68</accession>
<dbReference type="Proteomes" id="UP000187266">
    <property type="component" value="Chromosome"/>
</dbReference>
<evidence type="ECO:0000256" key="1">
    <source>
        <dbReference type="ARBA" id="ARBA00022679"/>
    </source>
</evidence>
<protein>
    <submittedName>
        <fullName evidence="2">Uncharacterized protein</fullName>
    </submittedName>
</protein>
<dbReference type="Gene3D" id="3.40.50.300">
    <property type="entry name" value="P-loop containing nucleotide triphosphate hydrolases"/>
    <property type="match status" value="1"/>
</dbReference>
<organism evidence="2 3">
    <name type="scientific">Brevirhabdus pacifica</name>
    <dbReference type="NCBI Taxonomy" id="1267768"/>
    <lineage>
        <taxon>Bacteria</taxon>
        <taxon>Pseudomonadati</taxon>
        <taxon>Pseudomonadota</taxon>
        <taxon>Alphaproteobacteria</taxon>
        <taxon>Rhodobacterales</taxon>
        <taxon>Paracoccaceae</taxon>
        <taxon>Brevirhabdus</taxon>
    </lineage>
</organism>
<gene>
    <name evidence="2" type="ORF">BV394_13515</name>
</gene>
<dbReference type="PANTHER" id="PTHR10605">
    <property type="entry name" value="HEPARAN SULFATE SULFOTRANSFERASE"/>
    <property type="match status" value="1"/>
</dbReference>
<keyword evidence="3" id="KW-1185">Reference proteome</keyword>
<evidence type="ECO:0000313" key="2">
    <source>
        <dbReference type="EMBL" id="APX90608.1"/>
    </source>
</evidence>
<accession>A0A2M9DBW5</accession>
<dbReference type="PANTHER" id="PTHR10605:SF56">
    <property type="entry name" value="BIFUNCTIONAL HEPARAN SULFATE N-DEACETYLASE_N-SULFOTRANSFERASE"/>
    <property type="match status" value="1"/>
</dbReference>
<dbReference type="Pfam" id="PF13469">
    <property type="entry name" value="Sulfotransfer_3"/>
    <property type="match status" value="1"/>
</dbReference>
<dbReference type="InterPro" id="IPR037359">
    <property type="entry name" value="NST/OST"/>
</dbReference>
<dbReference type="SUPFAM" id="SSF52540">
    <property type="entry name" value="P-loop containing nucleoside triphosphate hydrolases"/>
    <property type="match status" value="1"/>
</dbReference>
<proteinExistence type="predicted"/>
<evidence type="ECO:0000313" key="3">
    <source>
        <dbReference type="Proteomes" id="UP000187266"/>
    </source>
</evidence>
<name>A0A1U7DL68_9RHOB</name>
<dbReference type="GO" id="GO:0008146">
    <property type="term" value="F:sulfotransferase activity"/>
    <property type="evidence" value="ECO:0007669"/>
    <property type="project" value="InterPro"/>
</dbReference>
<keyword evidence="1" id="KW-0808">Transferase</keyword>
<dbReference type="RefSeq" id="WP_076980625.1">
    <property type="nucleotide sequence ID" value="NZ_CP019124.1"/>
</dbReference>
<reference evidence="2 3" key="1">
    <citation type="submission" date="2017-01" db="EMBL/GenBank/DDBJ databases">
        <title>Genomic analysis of Xuhuaishuia manganoxidans DY6-4.</title>
        <authorList>
            <person name="Wang X."/>
        </authorList>
    </citation>
    <scope>NUCLEOTIDE SEQUENCE [LARGE SCALE GENOMIC DNA]</scope>
    <source>
        <strain evidence="2 3">DY6-4</strain>
    </source>
</reference>
<dbReference type="EMBL" id="CP019124">
    <property type="protein sequence ID" value="APX90608.1"/>
    <property type="molecule type" value="Genomic_DNA"/>
</dbReference>
<sequence>MEGPALLFGLGANKAGTSWLFRYLEGHPQCHLRSPKELHFFDAEDMGTRAFQLRELSKQIAAARDRLEEGSGNPDYLRRRIADLTAWRQVMEEPALDLDAYRAFLSQGAAPGTRLIGDMTPAYGLLSEARLRMMAAMGPLARFVLLLRDPVERAWSNIRMMAGWQGGDEAARDAAATRLARDWLEGDRPELDERSDYAGILGRARAAIPEKALFVGFYEELFTQATVDRICRFLGLDPHPGKFSQRVWASPPVTLPASLRQALQAHLAPQYEYVRSVLGHLPAGWKTGHVEV</sequence>
<dbReference type="InterPro" id="IPR027417">
    <property type="entry name" value="P-loop_NTPase"/>
</dbReference>
<dbReference type="STRING" id="1267768.BV394_13515"/>
<dbReference type="AlphaFoldDB" id="A0A1U7DL68"/>